<name>A0ABW6HQT3_9FLAO</name>
<organism evidence="1 2">
    <name type="scientific">Flavobacterium fructosi</name>
    <dbReference type="NCBI Taxonomy" id="3230416"/>
    <lineage>
        <taxon>Bacteria</taxon>
        <taxon>Pseudomonadati</taxon>
        <taxon>Bacteroidota</taxon>
        <taxon>Flavobacteriia</taxon>
        <taxon>Flavobacteriales</taxon>
        <taxon>Flavobacteriaceae</taxon>
        <taxon>Flavobacterium</taxon>
    </lineage>
</organism>
<proteinExistence type="predicted"/>
<comment type="caution">
    <text evidence="1">The sequence shown here is derived from an EMBL/GenBank/DDBJ whole genome shotgun (WGS) entry which is preliminary data.</text>
</comment>
<sequence length="93" mass="10876">MTYEQEYKKYIKILTPLNDIELYIENKDAGMLRAILSEYKANYKKVRTDKAIADLISGICPMKKALRKLDARTEVQEEADLLIREDLERAMYG</sequence>
<gene>
    <name evidence="1" type="ORF">ACFX5D_14645</name>
</gene>
<accession>A0ABW6HQT3</accession>
<evidence type="ECO:0000313" key="1">
    <source>
        <dbReference type="EMBL" id="MFE3849205.1"/>
    </source>
</evidence>
<dbReference type="EMBL" id="JBHZQA010000012">
    <property type="protein sequence ID" value="MFE3849205.1"/>
    <property type="molecule type" value="Genomic_DNA"/>
</dbReference>
<dbReference type="Proteomes" id="UP001600039">
    <property type="component" value="Unassembled WGS sequence"/>
</dbReference>
<reference evidence="1 2" key="1">
    <citation type="submission" date="2024-06" db="EMBL/GenBank/DDBJ databases">
        <title>Flavobacterium spp. isolated from glacier.</title>
        <authorList>
            <person name="Han D."/>
        </authorList>
    </citation>
    <scope>NUCLEOTIDE SEQUENCE [LARGE SCALE GENOMIC DNA]</scope>
    <source>
        <strain evidence="1 2">LB3P45</strain>
    </source>
</reference>
<protein>
    <submittedName>
        <fullName evidence="1">Uncharacterized protein</fullName>
    </submittedName>
</protein>
<dbReference type="RefSeq" id="WP_379858952.1">
    <property type="nucleotide sequence ID" value="NZ_JBHZQA010000012.1"/>
</dbReference>
<keyword evidence="2" id="KW-1185">Reference proteome</keyword>
<evidence type="ECO:0000313" key="2">
    <source>
        <dbReference type="Proteomes" id="UP001600039"/>
    </source>
</evidence>